<protein>
    <recommendedName>
        <fullName evidence="1">Ribbon-helix-helix protein CopG domain-containing protein</fullName>
    </recommendedName>
</protein>
<evidence type="ECO:0000313" key="2">
    <source>
        <dbReference type="EMBL" id="EGX67394.1"/>
    </source>
</evidence>
<dbReference type="STRING" id="742742.HMPREF9452_00406"/>
<proteinExistence type="predicted"/>
<feature type="domain" description="Ribbon-helix-helix protein CopG" evidence="1">
    <location>
        <begin position="29"/>
        <end position="57"/>
    </location>
</feature>
<dbReference type="OrthoDB" id="6462894at2"/>
<dbReference type="Pfam" id="PF01402">
    <property type="entry name" value="RHH_1"/>
    <property type="match status" value="1"/>
</dbReference>
<dbReference type="EMBL" id="ADLS01000006">
    <property type="protein sequence ID" value="EGX67394.1"/>
    <property type="molecule type" value="Genomic_DNA"/>
</dbReference>
<dbReference type="Proteomes" id="UP000004830">
    <property type="component" value="Unassembled WGS sequence"/>
</dbReference>
<evidence type="ECO:0000313" key="3">
    <source>
        <dbReference type="Proteomes" id="UP000004830"/>
    </source>
</evidence>
<accession>G1WGE3</accession>
<sequence>METPKQRYDRKTLYRMSTVLHRKKNARAIERLDEIAREGGSRGEFIRQAIIEKVEREDRAKAEK</sequence>
<gene>
    <name evidence="2" type="ORF">HMPREF9452_00406</name>
</gene>
<organism evidence="2 3">
    <name type="scientific">Collinsella tanakaei YIT 12063</name>
    <dbReference type="NCBI Taxonomy" id="742742"/>
    <lineage>
        <taxon>Bacteria</taxon>
        <taxon>Bacillati</taxon>
        <taxon>Actinomycetota</taxon>
        <taxon>Coriobacteriia</taxon>
        <taxon>Coriobacteriales</taxon>
        <taxon>Coriobacteriaceae</taxon>
        <taxon>Collinsella</taxon>
    </lineage>
</organism>
<dbReference type="AlphaFoldDB" id="G1WGE3"/>
<dbReference type="GO" id="GO:0006355">
    <property type="term" value="P:regulation of DNA-templated transcription"/>
    <property type="evidence" value="ECO:0007669"/>
    <property type="project" value="InterPro"/>
</dbReference>
<comment type="caution">
    <text evidence="2">The sequence shown here is derived from an EMBL/GenBank/DDBJ whole genome shotgun (WGS) entry which is preliminary data.</text>
</comment>
<dbReference type="RefSeq" id="WP_009140442.1">
    <property type="nucleotide sequence ID" value="NZ_JH126467.1"/>
</dbReference>
<evidence type="ECO:0000259" key="1">
    <source>
        <dbReference type="Pfam" id="PF01402"/>
    </source>
</evidence>
<name>G1WGE3_9ACTN</name>
<dbReference type="InterPro" id="IPR002145">
    <property type="entry name" value="CopG"/>
</dbReference>
<dbReference type="HOGENOM" id="CLU_2860002_0_0_11"/>
<keyword evidence="3" id="KW-1185">Reference proteome</keyword>
<dbReference type="GeneID" id="62758186"/>
<reference evidence="2 3" key="1">
    <citation type="submission" date="2011-06" db="EMBL/GenBank/DDBJ databases">
        <title>The Genome Sequence of Collinsella tanakaei YIT 12063.</title>
        <authorList>
            <consortium name="The Broad Institute Genome Sequencing Platform"/>
            <person name="Earl A."/>
            <person name="Ward D."/>
            <person name="Feldgarden M."/>
            <person name="Gevers D."/>
            <person name="Morotomi M."/>
            <person name="Young S.K."/>
            <person name="Zeng Q."/>
            <person name="Gargeya S."/>
            <person name="Fitzgerald M."/>
            <person name="Haas B."/>
            <person name="Abouelleil A."/>
            <person name="Alvarado L."/>
            <person name="Arachchi H.M."/>
            <person name="Berlin A."/>
            <person name="Brown A."/>
            <person name="Chapman S.B."/>
            <person name="Chen Z."/>
            <person name="Dunbar C."/>
            <person name="Freedman E."/>
            <person name="Gearin G."/>
            <person name="Gellesch M."/>
            <person name="Goldberg J."/>
            <person name="Griggs A."/>
            <person name="Gujja S."/>
            <person name="Heiman D."/>
            <person name="Howarth C."/>
            <person name="Larson L."/>
            <person name="Lui A."/>
            <person name="MacDonald P.J.P."/>
            <person name="Mehta T."/>
            <person name="Montmayeur A."/>
            <person name="Murphy C."/>
            <person name="Neiman D."/>
            <person name="Pearson M."/>
            <person name="Priest M."/>
            <person name="Roberts A."/>
            <person name="Saif S."/>
            <person name="Shea T."/>
            <person name="Shenoy N."/>
            <person name="Sisk P."/>
            <person name="Stolte C."/>
            <person name="Sykes S."/>
            <person name="Wortman J."/>
            <person name="Nusbaum C."/>
            <person name="Birren B."/>
        </authorList>
    </citation>
    <scope>NUCLEOTIDE SEQUENCE [LARGE SCALE GENOMIC DNA]</scope>
    <source>
        <strain evidence="2 3">YIT 12063</strain>
    </source>
</reference>